<organism evidence="11 12">
    <name type="scientific">Ferrimonas balearica (strain DSM 9799 / CCM 4581 / KCTC 23876 / PAT)</name>
    <dbReference type="NCBI Taxonomy" id="550540"/>
    <lineage>
        <taxon>Bacteria</taxon>
        <taxon>Pseudomonadati</taxon>
        <taxon>Pseudomonadota</taxon>
        <taxon>Gammaproteobacteria</taxon>
        <taxon>Alteromonadales</taxon>
        <taxon>Ferrimonadaceae</taxon>
        <taxon>Ferrimonas</taxon>
    </lineage>
</organism>
<feature type="transmembrane region" description="Helical" evidence="9">
    <location>
        <begin position="257"/>
        <end position="280"/>
    </location>
</feature>
<evidence type="ECO:0000256" key="1">
    <source>
        <dbReference type="ARBA" id="ARBA00004651"/>
    </source>
</evidence>
<comment type="subunit">
    <text evidence="9">Forms a complex with SecD. Part of the essential Sec protein translocation apparatus which comprises SecA, SecYEG and auxiliary proteins SecDF-YajC and YidC.</text>
</comment>
<dbReference type="STRING" id="550540.Fbal_2130"/>
<feature type="domain" description="Protein export membrane protein SecD/SecF C-terminal" evidence="10">
    <location>
        <begin position="102"/>
        <end position="278"/>
    </location>
</feature>
<dbReference type="SUPFAM" id="SSF82866">
    <property type="entry name" value="Multidrug efflux transporter AcrB transmembrane domain"/>
    <property type="match status" value="1"/>
</dbReference>
<evidence type="ECO:0000256" key="8">
    <source>
        <dbReference type="ARBA" id="ARBA00023136"/>
    </source>
</evidence>
<comment type="subcellular location">
    <subcellularLocation>
        <location evidence="9">Cell inner membrane</location>
        <topology evidence="9">Multi-pass membrane protein</topology>
    </subcellularLocation>
    <subcellularLocation>
        <location evidence="1">Cell membrane</location>
        <topology evidence="1">Multi-pass membrane protein</topology>
    </subcellularLocation>
</comment>
<dbReference type="PANTHER" id="PTHR30081:SF8">
    <property type="entry name" value="PROTEIN TRANSLOCASE SUBUNIT SECF"/>
    <property type="match status" value="1"/>
</dbReference>
<gene>
    <name evidence="9" type="primary">secF</name>
    <name evidence="11" type="ordered locus">Fbal_2130</name>
</gene>
<keyword evidence="5 9" id="KW-0653">Protein transport</keyword>
<keyword evidence="8 9" id="KW-0472">Membrane</keyword>
<sequence>MRFDIRSMTHWRYLTAAFSILLTVAALLALGIRGLNWGMDFTGGVITEVKMDAQYSGLDLTSRLEQGLGQTVSLVQAGEPGRWLIRTGPVDPQASSDVTALSVLQQIDPDVQLIASSVVGAQVGQELAETGGVAVLFSMLAILFYLWYRFEWRLASGALLALLHDVIMVLGLFAVTQMEFNLTVLAAVLAVVGYSLNDSIVLSDRIRELLLAKPDWLLAKINDTAVKQTFARTMVTSGTTLTTVAAVWIFAGASLHGFAIALFVGIISGTWSSIAIGTVLPEMAGLTPEHYRPEPIPDLP</sequence>
<dbReference type="InterPro" id="IPR048634">
    <property type="entry name" value="SecD_SecF_C"/>
</dbReference>
<keyword evidence="2 9" id="KW-0813">Transport</keyword>
<protein>
    <recommendedName>
        <fullName evidence="9">Protein-export membrane protein SecF</fullName>
    </recommendedName>
</protein>
<feature type="transmembrane region" description="Helical" evidence="9">
    <location>
        <begin position="12"/>
        <end position="32"/>
    </location>
</feature>
<dbReference type="HOGENOM" id="CLU_050012_1_0_6"/>
<dbReference type="GO" id="GO:0006605">
    <property type="term" value="P:protein targeting"/>
    <property type="evidence" value="ECO:0007669"/>
    <property type="project" value="UniProtKB-UniRule"/>
</dbReference>
<dbReference type="GO" id="GO:0043952">
    <property type="term" value="P:protein transport by the Sec complex"/>
    <property type="evidence" value="ECO:0007669"/>
    <property type="project" value="UniProtKB-UniRule"/>
</dbReference>
<dbReference type="AlphaFoldDB" id="E1SV06"/>
<evidence type="ECO:0000256" key="4">
    <source>
        <dbReference type="ARBA" id="ARBA00022692"/>
    </source>
</evidence>
<keyword evidence="3 9" id="KW-1003">Cell membrane</keyword>
<evidence type="ECO:0000256" key="9">
    <source>
        <dbReference type="HAMAP-Rule" id="MF_01464"/>
    </source>
</evidence>
<dbReference type="InterPro" id="IPR022645">
    <property type="entry name" value="SecD/SecF_bac"/>
</dbReference>
<dbReference type="GO" id="GO:0005886">
    <property type="term" value="C:plasma membrane"/>
    <property type="evidence" value="ECO:0007669"/>
    <property type="project" value="UniProtKB-SubCell"/>
</dbReference>
<dbReference type="InterPro" id="IPR022646">
    <property type="entry name" value="SecD/SecF_CS"/>
</dbReference>
<dbReference type="Pfam" id="PF07549">
    <property type="entry name" value="Sec_GG"/>
    <property type="match status" value="1"/>
</dbReference>
<evidence type="ECO:0000256" key="7">
    <source>
        <dbReference type="ARBA" id="ARBA00023010"/>
    </source>
</evidence>
<dbReference type="InterPro" id="IPR005665">
    <property type="entry name" value="SecF_bac"/>
</dbReference>
<feature type="transmembrane region" description="Helical" evidence="9">
    <location>
        <begin position="230"/>
        <end position="251"/>
    </location>
</feature>
<dbReference type="NCBIfam" id="TIGR00966">
    <property type="entry name" value="transloc_SecF"/>
    <property type="match status" value="1"/>
</dbReference>
<feature type="transmembrane region" description="Helical" evidence="9">
    <location>
        <begin position="127"/>
        <end position="147"/>
    </location>
</feature>
<dbReference type="OrthoDB" id="9774769at2"/>
<dbReference type="PANTHER" id="PTHR30081">
    <property type="entry name" value="PROTEIN-EXPORT MEMBRANE PROTEIN SEC"/>
    <property type="match status" value="1"/>
</dbReference>
<reference evidence="11 12" key="1">
    <citation type="journal article" date="2010" name="Stand. Genomic Sci.">
        <title>Complete genome sequence of Ferrimonas balearica type strain (PAT).</title>
        <authorList>
            <person name="Nolan M."/>
            <person name="Sikorski J."/>
            <person name="Davenport K."/>
            <person name="Lucas S."/>
            <person name="Glavina Del Rio T."/>
            <person name="Tice H."/>
            <person name="Cheng J."/>
            <person name="Goodwin L."/>
            <person name="Pitluck S."/>
            <person name="Liolios K."/>
            <person name="Ivanova N."/>
            <person name="Mavromatis K."/>
            <person name="Ovchinnikova G."/>
            <person name="Pati A."/>
            <person name="Chen A."/>
            <person name="Palaniappan K."/>
            <person name="Land M."/>
            <person name="Hauser L."/>
            <person name="Chang Y."/>
            <person name="Jeffries C."/>
            <person name="Tapia R."/>
            <person name="Brettin T."/>
            <person name="Detter J."/>
            <person name="Han C."/>
            <person name="Yasawong M."/>
            <person name="Rohde M."/>
            <person name="Tindall B."/>
            <person name="Goker M."/>
            <person name="Woyke T."/>
            <person name="Bristow J."/>
            <person name="Eisen J."/>
            <person name="Markowitz V."/>
            <person name="Hugenholtz P."/>
            <person name="Kyrpides N."/>
            <person name="Klenk H."/>
            <person name="Lapidus A."/>
        </authorList>
    </citation>
    <scope>NUCLEOTIDE SEQUENCE [LARGE SCALE GENOMIC DNA]</scope>
    <source>
        <strain evidence="12">DSM 9799 / CCM 4581 / KCTC 23876 / PAT</strain>
    </source>
</reference>
<dbReference type="Gene3D" id="1.20.1640.10">
    <property type="entry name" value="Multidrug efflux transporter AcrB transmembrane domain"/>
    <property type="match status" value="1"/>
</dbReference>
<evidence type="ECO:0000256" key="5">
    <source>
        <dbReference type="ARBA" id="ARBA00022927"/>
    </source>
</evidence>
<feature type="transmembrane region" description="Helical" evidence="9">
    <location>
        <begin position="154"/>
        <end position="174"/>
    </location>
</feature>
<evidence type="ECO:0000256" key="3">
    <source>
        <dbReference type="ARBA" id="ARBA00022475"/>
    </source>
</evidence>
<keyword evidence="7 9" id="KW-0811">Translocation</keyword>
<evidence type="ECO:0000313" key="11">
    <source>
        <dbReference type="EMBL" id="ADN76333.1"/>
    </source>
</evidence>
<accession>E1SV06</accession>
<evidence type="ECO:0000313" key="12">
    <source>
        <dbReference type="Proteomes" id="UP000006683"/>
    </source>
</evidence>
<dbReference type="InterPro" id="IPR055344">
    <property type="entry name" value="SecD_SecF_C_bact"/>
</dbReference>
<dbReference type="GO" id="GO:0065002">
    <property type="term" value="P:intracellular protein transmembrane transport"/>
    <property type="evidence" value="ECO:0007669"/>
    <property type="project" value="UniProtKB-UniRule"/>
</dbReference>
<evidence type="ECO:0000256" key="2">
    <source>
        <dbReference type="ARBA" id="ARBA00022448"/>
    </source>
</evidence>
<dbReference type="EMBL" id="CP002209">
    <property type="protein sequence ID" value="ADN76333.1"/>
    <property type="molecule type" value="Genomic_DNA"/>
</dbReference>
<keyword evidence="4 9" id="KW-0812">Transmembrane</keyword>
<dbReference type="NCBIfam" id="TIGR00916">
    <property type="entry name" value="2A0604s01"/>
    <property type="match status" value="1"/>
</dbReference>
<evidence type="ECO:0000256" key="6">
    <source>
        <dbReference type="ARBA" id="ARBA00022989"/>
    </source>
</evidence>
<dbReference type="GeneID" id="67182334"/>
<name>E1SV06_FERBD</name>
<keyword evidence="9" id="KW-0997">Cell inner membrane</keyword>
<dbReference type="GO" id="GO:0015450">
    <property type="term" value="F:protein-transporting ATPase activity"/>
    <property type="evidence" value="ECO:0007669"/>
    <property type="project" value="InterPro"/>
</dbReference>
<proteinExistence type="inferred from homology"/>
<comment type="caution">
    <text evidence="9">Lacks conserved residue(s) required for the propagation of feature annotation.</text>
</comment>
<comment type="function">
    <text evidence="9">Part of the Sec protein translocase complex. Interacts with the SecYEG preprotein conducting channel. SecDF uses the proton motive force (PMF) to complete protein translocation after the ATP-dependent function of SecA.</text>
</comment>
<dbReference type="InterPro" id="IPR022813">
    <property type="entry name" value="SecD/SecF_arch_bac"/>
</dbReference>
<dbReference type="Proteomes" id="UP000006683">
    <property type="component" value="Chromosome"/>
</dbReference>
<keyword evidence="12" id="KW-1185">Reference proteome</keyword>
<dbReference type="KEGG" id="fbl:Fbal_2130"/>
<dbReference type="RefSeq" id="WP_013345639.1">
    <property type="nucleotide sequence ID" value="NC_014541.1"/>
</dbReference>
<dbReference type="eggNOG" id="COG0341">
    <property type="taxonomic scope" value="Bacteria"/>
</dbReference>
<dbReference type="Pfam" id="PF02355">
    <property type="entry name" value="SecD_SecF_C"/>
    <property type="match status" value="1"/>
</dbReference>
<dbReference type="PRINTS" id="PR01755">
    <property type="entry name" value="SECFTRNLCASE"/>
</dbReference>
<dbReference type="HAMAP" id="MF_01464_B">
    <property type="entry name" value="SecF_B"/>
    <property type="match status" value="1"/>
</dbReference>
<comment type="similarity">
    <text evidence="9">Belongs to the SecD/SecF family. SecF subfamily.</text>
</comment>
<evidence type="ECO:0000259" key="10">
    <source>
        <dbReference type="Pfam" id="PF02355"/>
    </source>
</evidence>
<keyword evidence="6 9" id="KW-1133">Transmembrane helix</keyword>